<feature type="compositionally biased region" description="Acidic residues" evidence="4">
    <location>
        <begin position="627"/>
        <end position="656"/>
    </location>
</feature>
<dbReference type="Pfam" id="PF00023">
    <property type="entry name" value="Ank"/>
    <property type="match status" value="1"/>
</dbReference>
<dbReference type="SMART" id="SM00248">
    <property type="entry name" value="ANK"/>
    <property type="match status" value="12"/>
</dbReference>
<dbReference type="InterPro" id="IPR002110">
    <property type="entry name" value="Ankyrin_rpt"/>
</dbReference>
<feature type="region of interest" description="Disordered" evidence="4">
    <location>
        <begin position="1168"/>
        <end position="1206"/>
    </location>
</feature>
<feature type="compositionally biased region" description="Acidic residues" evidence="4">
    <location>
        <begin position="1179"/>
        <end position="1204"/>
    </location>
</feature>
<evidence type="ECO:0000256" key="2">
    <source>
        <dbReference type="ARBA" id="ARBA00023043"/>
    </source>
</evidence>
<evidence type="ECO:0000256" key="4">
    <source>
        <dbReference type="SAM" id="MobiDB-lite"/>
    </source>
</evidence>
<dbReference type="Pfam" id="PF12796">
    <property type="entry name" value="Ank_2"/>
    <property type="match status" value="2"/>
</dbReference>
<reference evidence="5" key="1">
    <citation type="submission" date="2023-06" db="EMBL/GenBank/DDBJ databases">
        <title>Genome-scale phylogeny and comparative genomics of the fungal order Sordariales.</title>
        <authorList>
            <consortium name="Lawrence Berkeley National Laboratory"/>
            <person name="Hensen N."/>
            <person name="Bonometti L."/>
            <person name="Westerberg I."/>
            <person name="Brannstrom I.O."/>
            <person name="Guillou S."/>
            <person name="Cros-Aarteil S."/>
            <person name="Calhoun S."/>
            <person name="Haridas S."/>
            <person name="Kuo A."/>
            <person name="Mondo S."/>
            <person name="Pangilinan J."/>
            <person name="Riley R."/>
            <person name="LaButti K."/>
            <person name="Andreopoulos B."/>
            <person name="Lipzen A."/>
            <person name="Chen C."/>
            <person name="Yanf M."/>
            <person name="Daum C."/>
            <person name="Ng V."/>
            <person name="Clum A."/>
            <person name="Steindorff A."/>
            <person name="Ohm R."/>
            <person name="Martin F."/>
            <person name="Silar P."/>
            <person name="Natvig D."/>
            <person name="Lalanne C."/>
            <person name="Gautier V."/>
            <person name="Ament-velasquez S.L."/>
            <person name="Kruys A."/>
            <person name="Hutchinson M.I."/>
            <person name="Powell A.J."/>
            <person name="Barry K."/>
            <person name="Miller A.N."/>
            <person name="Grigoriev I.V."/>
            <person name="Debuchy R."/>
            <person name="Gladieux P."/>
            <person name="Thoren M.H."/>
            <person name="Johannesson H."/>
        </authorList>
    </citation>
    <scope>NUCLEOTIDE SEQUENCE</scope>
    <source>
        <strain evidence="5">SMH3187-1</strain>
    </source>
</reference>
<organism evidence="5 6">
    <name type="scientific">Schizothecium vesticola</name>
    <dbReference type="NCBI Taxonomy" id="314040"/>
    <lineage>
        <taxon>Eukaryota</taxon>
        <taxon>Fungi</taxon>
        <taxon>Dikarya</taxon>
        <taxon>Ascomycota</taxon>
        <taxon>Pezizomycotina</taxon>
        <taxon>Sordariomycetes</taxon>
        <taxon>Sordariomycetidae</taxon>
        <taxon>Sordariales</taxon>
        <taxon>Schizotheciaceae</taxon>
        <taxon>Schizothecium</taxon>
    </lineage>
</organism>
<dbReference type="PROSITE" id="PS50088">
    <property type="entry name" value="ANK_REPEAT"/>
    <property type="match status" value="5"/>
</dbReference>
<feature type="region of interest" description="Disordered" evidence="4">
    <location>
        <begin position="1051"/>
        <end position="1072"/>
    </location>
</feature>
<keyword evidence="1" id="KW-0677">Repeat</keyword>
<evidence type="ECO:0000256" key="1">
    <source>
        <dbReference type="ARBA" id="ARBA00022737"/>
    </source>
</evidence>
<dbReference type="PRINTS" id="PR01415">
    <property type="entry name" value="ANKYRIN"/>
</dbReference>
<dbReference type="PANTHER" id="PTHR24198">
    <property type="entry name" value="ANKYRIN REPEAT AND PROTEIN KINASE DOMAIN-CONTAINING PROTEIN"/>
    <property type="match status" value="1"/>
</dbReference>
<accession>A0AA40F2W9</accession>
<feature type="region of interest" description="Disordered" evidence="4">
    <location>
        <begin position="616"/>
        <end position="656"/>
    </location>
</feature>
<sequence>MAMPKIEALPVPPKDLATYIAAHPEIPMAEIMKPYRHYEAELRSVFAQDRTNPALEDPHINVLPLFTENTKLITTRARDLVNETEEEKSCYIMPLPAEKRRPHGSPAVVGSLKEFQKNFNIFSESSLADLNWDNVVAAGSSVVNGIIPVPDEFNTTKRKLREYYHEKFCPASDVDLFLYGLTHDEAIEKIKEIERAIRDAILTEVTVVRTKYAITIASQYPTRHIQVVLRVYKSVGEILTGFDIDAAGGAYDGKQVYVTPRALGSYITQINPIDLTRRSPSYENRLSKYSHRNFEVYWPDLDRSRVDPTIFERSFQRTLGLARLLVLERLPTSSARETYMNKRREERGRPTFRSNAYLRRLGGNIKDFHEDEVADWVDEGDVSNYHTFTVPYGEKFHAKKIEKLCYTRDLLLNAEWNQPKERQVYLHRHPAFFGRVEDIIEDCCGSCPVPITPEEKEVAEKEGEIYISGKASFLIDNPGRQQIGSFNPLTEDDWTDMAYIGNTARLCQSIVDGDLQEVKDWLAQEEADPNKRDYTGRSPLHLAVMSSTFEVVQCLVDSGARITARLADGRTALHLAAERGHPEMVRILMEQSAANEEEYEEQQSRVRAAKFGDVDGRKAKRKNAAEDKEDAEDDEDDDKEDSEEDSDVEVVDGDETEADVVSIATGSFVKVKKEEKEGQSSVPEESLDEPDYYKIDVLSWDIPSSPLHLAIAGGHEEVVNTLCEFGADAILPVKFLDSEKEPTSAILTLALALALPLEKAKSMARLLLKLGASSSQADLHGCTAFHRYVEHAETEMIDTLWELDKTGVKAALNHLIMGTSYWRPEAVSPLHTAIANGNSMLVIRLLAAGANPDIDFDSWLRAAKFAPGMENRLRSYEENLTMYHRSVHQPLVVALRNSLDPELALRLLEGGADPNSMTQISYQLLRDEWQRRYNKGETALDIVRSHIKNLRKYTGEKLESTMPELPECMDEYLVSIDKDSFLYWVASNNVKAKKESHKVAMKGYEKSLKDFEEMKGVSEKKKAIEEALAGMEKVEALLLEKGAKTFKALHPEIETDTNNNSRSNNSQPKTDEAKKPYTYKLSFYNTTDVTEKRHQAYTELFEAAWAGNLEKIKSLTTSSWDEDQSEPPLKIAVKDGSENNPLSLAFLRGHVEVSRAILDIAEAQYAPDEEEAKRFHMDNDDDDDDEECDSCEDSEDEDDKDDDSEPRIVSRAVDKKFTVENIGQVSMQVKSRTRPLEFLLWNCKTFKAGAAGEIIDLKEPGLLRYVMLEDNHAGLKTLLELAAHYASRKLEGDNDEEATGLFTFPDSDFQWAVETGKTPMLAEIIKRTGAGMPLSHLVKKSGVEMKVKPKFYQGLTVYGKKRKDWANAGRNLVVRDTGIKTAPLLHATLAVNIESVEWFLGDAPFRHYAEFGQSRAALADPNLKHLNQTPGAFDRALTRWLGAQNEIILHLAVMNNPTPDAEKLIKYLIQSQPATLETKNSDGDTPFMTACHFGRTSFAKILIAAGVDQSIRNKNGRNVLHLALSGLPPAEQLESFFKALDKDLLPHFFVTRSNLHNDGGFTPLHAFVKEMSSSSTWGARRGAYKTDEKWLEVLKLLLKISGGAELEILNGAGDTVLHTAVMAANAPLVRTILEFRPSLMYRENAVGRTPAEIAQGKVTSEKFKSPSTPSVPTGSQNSVSDLKGRLPAQFVSEKETTTNESDVSKVWKVFQETMEKHPSKRRLVSLNEANDVAKRLGEQYSSSRYFSIQARGEDEEEEEKEEDYDQAGYDFSVQSRNSRSGSRWVCGKCFLRTIDCSCGMK</sequence>
<dbReference type="PROSITE" id="PS50297">
    <property type="entry name" value="ANK_REP_REGION"/>
    <property type="match status" value="5"/>
</dbReference>
<feature type="region of interest" description="Disordered" evidence="4">
    <location>
        <begin position="1748"/>
        <end position="1768"/>
    </location>
</feature>
<name>A0AA40F2W9_9PEZI</name>
<keyword evidence="2 3" id="KW-0040">ANK repeat</keyword>
<dbReference type="SUPFAM" id="SSF48403">
    <property type="entry name" value="Ankyrin repeat"/>
    <property type="match status" value="2"/>
</dbReference>
<feature type="repeat" description="ANK" evidence="3">
    <location>
        <begin position="535"/>
        <end position="567"/>
    </location>
</feature>
<feature type="compositionally biased region" description="Acidic residues" evidence="4">
    <location>
        <begin position="1753"/>
        <end position="1765"/>
    </location>
</feature>
<dbReference type="InterPro" id="IPR036770">
    <property type="entry name" value="Ankyrin_rpt-contain_sf"/>
</dbReference>
<feature type="compositionally biased region" description="Polar residues" evidence="4">
    <location>
        <begin position="1665"/>
        <end position="1679"/>
    </location>
</feature>
<dbReference type="Gene3D" id="1.25.40.20">
    <property type="entry name" value="Ankyrin repeat-containing domain"/>
    <property type="match status" value="4"/>
</dbReference>
<evidence type="ECO:0000313" key="6">
    <source>
        <dbReference type="Proteomes" id="UP001172155"/>
    </source>
</evidence>
<dbReference type="EMBL" id="JAUKUD010000003">
    <property type="protein sequence ID" value="KAK0750198.1"/>
    <property type="molecule type" value="Genomic_DNA"/>
</dbReference>
<feature type="repeat" description="ANK" evidence="3">
    <location>
        <begin position="702"/>
        <end position="728"/>
    </location>
</feature>
<gene>
    <name evidence="5" type="ORF">B0T18DRAFT_324099</name>
</gene>
<evidence type="ECO:0000256" key="3">
    <source>
        <dbReference type="PROSITE-ProRule" id="PRU00023"/>
    </source>
</evidence>
<feature type="repeat" description="ANK" evidence="3">
    <location>
        <begin position="568"/>
        <end position="593"/>
    </location>
</feature>
<feature type="repeat" description="ANK" evidence="3">
    <location>
        <begin position="1482"/>
        <end position="1514"/>
    </location>
</feature>
<feature type="repeat" description="ANK" evidence="3">
    <location>
        <begin position="825"/>
        <end position="857"/>
    </location>
</feature>
<feature type="region of interest" description="Disordered" evidence="4">
    <location>
        <begin position="1657"/>
        <end position="1679"/>
    </location>
</feature>
<proteinExistence type="predicted"/>
<comment type="caution">
    <text evidence="5">The sequence shown here is derived from an EMBL/GenBank/DDBJ whole genome shotgun (WGS) entry which is preliminary data.</text>
</comment>
<keyword evidence="6" id="KW-1185">Reference proteome</keyword>
<dbReference type="Proteomes" id="UP001172155">
    <property type="component" value="Unassembled WGS sequence"/>
</dbReference>
<protein>
    <submittedName>
        <fullName evidence="5">Ankyrin repeat-containing domain protein</fullName>
    </submittedName>
</protein>
<dbReference type="PANTHER" id="PTHR24198:SF165">
    <property type="entry name" value="ANKYRIN REPEAT-CONTAINING PROTEIN-RELATED"/>
    <property type="match status" value="1"/>
</dbReference>
<evidence type="ECO:0000313" key="5">
    <source>
        <dbReference type="EMBL" id="KAK0750198.1"/>
    </source>
</evidence>